<reference evidence="1" key="2">
    <citation type="submission" date="2014-07" db="EMBL/GenBank/DDBJ databases">
        <authorList>
            <person name="Hull J."/>
        </authorList>
    </citation>
    <scope>NUCLEOTIDE SEQUENCE</scope>
</reference>
<sequence>WIIDEEVIYYYLTKVGDETFKMVVDYFRPTMVTDKPYNELIGVINKFYNKKYTVTTDRVTFALRKRSEDEEVSKFINDLRALAGKCQFGTSLEERVRDQIIVGINDSMR</sequence>
<dbReference type="PANTHER" id="PTHR33198:SF19">
    <property type="entry name" value="CCHC-TYPE DOMAIN-CONTAINING PROTEIN"/>
    <property type="match status" value="1"/>
</dbReference>
<name>A0A0A9XF19_LYGHE</name>
<feature type="non-terminal residue" evidence="1">
    <location>
        <position position="1"/>
    </location>
</feature>
<feature type="non-terminal residue" evidence="1">
    <location>
        <position position="109"/>
    </location>
</feature>
<dbReference type="PANTHER" id="PTHR33198">
    <property type="entry name" value="ANK_REP_REGION DOMAIN-CONTAINING PROTEIN-RELATED"/>
    <property type="match status" value="1"/>
</dbReference>
<evidence type="ECO:0000313" key="1">
    <source>
        <dbReference type="EMBL" id="JAG15660.1"/>
    </source>
</evidence>
<gene>
    <name evidence="1" type="primary">rfcS_0</name>
    <name evidence="1" type="ORF">CM83_103312</name>
</gene>
<reference evidence="1" key="1">
    <citation type="journal article" date="2014" name="PLoS ONE">
        <title>Transcriptome-Based Identification of ABC Transporters in the Western Tarnished Plant Bug Lygus hesperus.</title>
        <authorList>
            <person name="Hull J.J."/>
            <person name="Chaney K."/>
            <person name="Geib S.M."/>
            <person name="Fabrick J.A."/>
            <person name="Brent C.S."/>
            <person name="Walsh D."/>
            <person name="Lavine L.C."/>
        </authorList>
    </citation>
    <scope>NUCLEOTIDE SEQUENCE</scope>
</reference>
<organism evidence="1">
    <name type="scientific">Lygus hesperus</name>
    <name type="common">Western plant bug</name>
    <dbReference type="NCBI Taxonomy" id="30085"/>
    <lineage>
        <taxon>Eukaryota</taxon>
        <taxon>Metazoa</taxon>
        <taxon>Ecdysozoa</taxon>
        <taxon>Arthropoda</taxon>
        <taxon>Hexapoda</taxon>
        <taxon>Insecta</taxon>
        <taxon>Pterygota</taxon>
        <taxon>Neoptera</taxon>
        <taxon>Paraneoptera</taxon>
        <taxon>Hemiptera</taxon>
        <taxon>Heteroptera</taxon>
        <taxon>Panheteroptera</taxon>
        <taxon>Cimicomorpha</taxon>
        <taxon>Miridae</taxon>
        <taxon>Mirini</taxon>
        <taxon>Lygus</taxon>
    </lineage>
</organism>
<proteinExistence type="predicted"/>
<dbReference type="AlphaFoldDB" id="A0A0A9XF19"/>
<dbReference type="EMBL" id="GBHO01027944">
    <property type="protein sequence ID" value="JAG15660.1"/>
    <property type="molecule type" value="Transcribed_RNA"/>
</dbReference>
<accession>A0A0A9XF19</accession>
<protein>
    <submittedName>
        <fullName evidence="1">Replication factor C small subunit</fullName>
    </submittedName>
</protein>